<feature type="region of interest" description="Disordered" evidence="1">
    <location>
        <begin position="813"/>
        <end position="930"/>
    </location>
</feature>
<feature type="compositionally biased region" description="Polar residues" evidence="1">
    <location>
        <begin position="201"/>
        <end position="217"/>
    </location>
</feature>
<dbReference type="OrthoDB" id="332267at2759"/>
<feature type="compositionally biased region" description="Basic and acidic residues" evidence="1">
    <location>
        <begin position="283"/>
        <end position="296"/>
    </location>
</feature>
<evidence type="ECO:0000313" key="3">
    <source>
        <dbReference type="Proteomes" id="UP000028840"/>
    </source>
</evidence>
<feature type="compositionally biased region" description="Polar residues" evidence="1">
    <location>
        <begin position="1565"/>
        <end position="1578"/>
    </location>
</feature>
<feature type="compositionally biased region" description="Basic and acidic residues" evidence="1">
    <location>
        <begin position="251"/>
        <end position="272"/>
    </location>
</feature>
<dbReference type="EMBL" id="AEYJ02001306">
    <property type="protein sequence ID" value="KFH03279.1"/>
    <property type="molecule type" value="Genomic_DNA"/>
</dbReference>
<feature type="compositionally biased region" description="Low complexity" evidence="1">
    <location>
        <begin position="904"/>
        <end position="919"/>
    </location>
</feature>
<feature type="compositionally biased region" description="Low complexity" evidence="1">
    <location>
        <begin position="461"/>
        <end position="472"/>
    </location>
</feature>
<feature type="region of interest" description="Disordered" evidence="1">
    <location>
        <begin position="1461"/>
        <end position="1666"/>
    </location>
</feature>
<organism evidence="2 3">
    <name type="scientific">Toxoplasma gondii VAND</name>
    <dbReference type="NCBI Taxonomy" id="933077"/>
    <lineage>
        <taxon>Eukaryota</taxon>
        <taxon>Sar</taxon>
        <taxon>Alveolata</taxon>
        <taxon>Apicomplexa</taxon>
        <taxon>Conoidasida</taxon>
        <taxon>Coccidia</taxon>
        <taxon>Eucoccidiorida</taxon>
        <taxon>Eimeriorina</taxon>
        <taxon>Sarcocystidae</taxon>
        <taxon>Toxoplasma</taxon>
    </lineage>
</organism>
<reference evidence="2 3" key="1">
    <citation type="submission" date="2014-08" db="EMBL/GenBank/DDBJ databases">
        <authorList>
            <person name="Sibley D."/>
            <person name="Venepally P."/>
            <person name="Karamycheva S."/>
            <person name="Hadjithomas M."/>
            <person name="Khan A."/>
            <person name="Brunk B."/>
            <person name="Roos D."/>
            <person name="Caler E."/>
            <person name="Lorenzi H."/>
        </authorList>
    </citation>
    <scope>NUCLEOTIDE SEQUENCE [LARGE SCALE GENOMIC DNA]</scope>
    <source>
        <strain evidence="2 3">VAND</strain>
    </source>
</reference>
<evidence type="ECO:0000313" key="2">
    <source>
        <dbReference type="EMBL" id="KFH03279.1"/>
    </source>
</evidence>
<feature type="region of interest" description="Disordered" evidence="1">
    <location>
        <begin position="310"/>
        <end position="407"/>
    </location>
</feature>
<dbReference type="Proteomes" id="UP000028840">
    <property type="component" value="Unassembled WGS sequence"/>
</dbReference>
<feature type="compositionally biased region" description="Basic and acidic residues" evidence="1">
    <location>
        <begin position="1494"/>
        <end position="1518"/>
    </location>
</feature>
<feature type="compositionally biased region" description="Pro residues" evidence="1">
    <location>
        <begin position="635"/>
        <end position="647"/>
    </location>
</feature>
<feature type="region of interest" description="Disordered" evidence="1">
    <location>
        <begin position="172"/>
        <end position="296"/>
    </location>
</feature>
<feature type="compositionally biased region" description="Low complexity" evidence="1">
    <location>
        <begin position="1643"/>
        <end position="1659"/>
    </location>
</feature>
<comment type="caution">
    <text evidence="2">The sequence shown here is derived from an EMBL/GenBank/DDBJ whole genome shotgun (WGS) entry which is preliminary data.</text>
</comment>
<dbReference type="VEuPathDB" id="ToxoDB:TGVAND_293560"/>
<protein>
    <submittedName>
        <fullName evidence="2">Uncharacterized protein</fullName>
    </submittedName>
</protein>
<feature type="compositionally biased region" description="Low complexity" evidence="1">
    <location>
        <begin position="522"/>
        <end position="533"/>
    </location>
</feature>
<feature type="compositionally biased region" description="Basic and acidic residues" evidence="1">
    <location>
        <begin position="143"/>
        <end position="154"/>
    </location>
</feature>
<feature type="region of interest" description="Disordered" evidence="1">
    <location>
        <begin position="1169"/>
        <end position="1195"/>
    </location>
</feature>
<feature type="compositionally biased region" description="Polar residues" evidence="1">
    <location>
        <begin position="481"/>
        <end position="493"/>
    </location>
</feature>
<feature type="region of interest" description="Disordered" evidence="1">
    <location>
        <begin position="1248"/>
        <end position="1274"/>
    </location>
</feature>
<gene>
    <name evidence="2" type="ORF">TGVAND_293560</name>
</gene>
<feature type="region of interest" description="Disordered" evidence="1">
    <location>
        <begin position="453"/>
        <end position="605"/>
    </location>
</feature>
<name>A0A086PSE7_TOXGO</name>
<feature type="compositionally biased region" description="Low complexity" evidence="1">
    <location>
        <begin position="361"/>
        <end position="407"/>
    </location>
</feature>
<proteinExistence type="predicted"/>
<feature type="compositionally biased region" description="Basic and acidic residues" evidence="1">
    <location>
        <begin position="1527"/>
        <end position="1540"/>
    </location>
</feature>
<feature type="compositionally biased region" description="Basic and acidic residues" evidence="1">
    <location>
        <begin position="494"/>
        <end position="521"/>
    </location>
</feature>
<evidence type="ECO:0000256" key="1">
    <source>
        <dbReference type="SAM" id="MobiDB-lite"/>
    </source>
</evidence>
<feature type="region of interest" description="Disordered" evidence="1">
    <location>
        <begin position="1831"/>
        <end position="1850"/>
    </location>
</feature>
<sequence length="2155" mass="229186">MLRVPVFSVHLPYTISSRLSPLPQVRTSCSSFSGKRAVGTRADRRTLMSYKYTSKDRLPLLSLSLLFVLLLPRLNPPFLLLSGSVTTTDAPSSPAVPLSFDTPTWQGGQSLTEGIEAKHIAKVSLPASEEGSPPVTTASRSSAKKDVGNKRGETDETEGAYLAAAAGEVPVVERSRLSASSSRATELYSSGKKADGANVGHTASNTENADEANSVTKLSEDVGQALGMKPKSTKRQTGGSAVESEGGLNARWHESEKKRDLQTQEQPHEKSLADTAVSTDPPFSEKHDASNSNRENEGLQDVWEAQNVDAPIPTPAGAAGPGSPPSTVAFGPNRSPAPPPTSPAESNPFLASPTAGNSGGSTPASHLPSSPSPSSLSLDPPTPSTRVASPPAFSPVTSSTPSPSSSASFLAVPLEAVGLLPAHQRLAFIETARRLPPELHAMLLAEILRANAEPASSPDVGFSSTGTTTFSSDRVQDRTPAKTSPSQLSSVDSGRTDRVSPWEMPESDHSRRESGWEEMSSRKSSSSARVASLPSPPSPSYAFNPGSVSPAPSVPTSASFPPSSESWSEGDRSNPGVPHPFSRQSKIPAFGGAYPDPYQVRGDDGSFRVSQRYAGDVSPVSARMPSDYSSQEPASPHPPSWQLPSVPPSYSQQVGTLPGVPASPSSFSTYSASAPLLPYSQTYPYPYSSAPYSPYYSSALPLSVVLAAAPPPPPVLAESVSAAVGSAVNQATSLVDNTLRSAIVGIINPATYNTASMLHGLQALNDKVYAGSEVATRAFLDFAAYRRSHPDDTLAQLVNSLEEATDTLNQAATAGTPRLKPTIEAQKERNRSISQNEDVLLEGMGLFSPTVDRERPHTQPGSFSPEYRTGKSANIEKSSPRKFLSRTAGPAGSGQTPGLRESESWSSSALRESSPAALAGKKGREVVSASGGEGLPQEIIDLRTLLTKEQIDVLEGLTQVLNLGFDAALNFVKNQGRGVPGLKQFPFFQPLQRKVMGMYYRASANRDADKEILEQEDRREAERKAANAIAGREQQFWAELQKEALQHGLDPGLVLAHLLQTALQSPQAYPDFDATNAVENLPKGSYTNALASRAIGMHRGEYPLQRSLLGNAQAPLHGKRNRFLLTKPARHLVKNIPHHVSRVLTEFSNEEKPDSETLGESSEVDEITLHRGTPKDVLEKRGDANERTVEGRDSERHGRLLPVIPARPASTSQSTVEKSKERLKACIDFEVTPSTPERVSSQFTIENDDTEPSRTFTDTSVTDTHRCGRDNASPRHLATVSSRSSLYPFSFSPPSSLFSPPSAFVLPPAVSLPSSAGVSVAPTTLDQLLSLMGVPENCLLENFRYRGLANVVDRRSSLSTCQAACRAATAQLSSETAWTADVGALSESEKSNQSHSRGSAASAPCGFISFLPEVELCYRYATVEGLLPAPGYVSAPISCSIVEAGQFGRADEKREAEALLLSGFQRGEKTEQTQATESERDRERRSSTQATADSRTRNEDRTGRSEEASVRLDRERTAGKFQPSAADEGRFALQHLREQPEQNTQPTKRVFYETSVEESRPPSGQRRTSPGTETTDGNPVNLPPSVRAALPPALPSPPLAVSEKGNVTATMHRGNVLPRRRVGNNEEPDLAVGGSTLSRPDSGSENSTSSYPSSSTSQTHFFSPSLAKHQATEKALSLELSEIGSTQTSLAFPSQTWSPLTANEMTKSDAVATPSSSFSSSPASYVPAHVSFPVPSSSSASIPVSSPSLAFLAPLPGSPSVQQAASLGPTQLAAGPQPFISADNLPLSLSPSGLRSPLPIDSPSATAASSSAENAALSAYSDPFLTGAAAPSPGGGFLRPSPSSPPLSAVPPPYSPAAFSSQSLAPGFAPGYSTAPSLSAFSALAPLPTITTPVATTAGSLLQTTQGLMQAGNALMQAFPLQQLLDAGQQLYSSGFFRNRGMKHLQLPMLGPQKQELPPPPGMEKPTVNCASEGMTCCVPENAAEKWKERPPYLNNHEKEKKCRAHFVTMLNSLCATTSYTLKGDAIREKYASGLSSASLAEDEEDNCGLVLTETRDFWIFHHTLVIPGKTMNNAICECKEPKKANEEGLRQIEAFATWEFSLQAVHAMEQQAERGEQIAKGLGTALALTTMLGQQGEEAIGHVLEHASSRGVRK</sequence>
<accession>A0A086PSE7</accession>
<reference evidence="2 3" key="2">
    <citation type="journal article" date="2015" name="Eukaryot. Cell">
        <title>Genetic mapping reveals that sinefungin resistance in Toxoplasma gondii is controlled by a putative amino acid transporter locus that can be used as a negative selectable marker.</title>
        <authorList>
            <person name="Behnke M.S."/>
            <person name="Khan A."/>
            <person name="Sibley L.D."/>
        </authorList>
    </citation>
    <scope>NUCLEOTIDE SEQUENCE [LARGE SCALE GENOMIC DNA]</scope>
    <source>
        <strain evidence="2 3">VAND</strain>
    </source>
</reference>
<feature type="region of interest" description="Disordered" evidence="1">
    <location>
        <begin position="124"/>
        <end position="156"/>
    </location>
</feature>
<feature type="region of interest" description="Disordered" evidence="1">
    <location>
        <begin position="618"/>
        <end position="657"/>
    </location>
</feature>
<feature type="compositionally biased region" description="Basic and acidic residues" evidence="1">
    <location>
        <begin position="1263"/>
        <end position="1273"/>
    </location>
</feature>
<feature type="compositionally biased region" description="Polar residues" evidence="1">
    <location>
        <begin position="1253"/>
        <end position="1262"/>
    </location>
</feature>
<feature type="compositionally biased region" description="Low complexity" evidence="1">
    <location>
        <begin position="545"/>
        <end position="567"/>
    </location>
</feature>
<feature type="compositionally biased region" description="Basic and acidic residues" evidence="1">
    <location>
        <begin position="1466"/>
        <end position="1486"/>
    </location>
</feature>